<dbReference type="GO" id="GO:0003700">
    <property type="term" value="F:DNA-binding transcription factor activity"/>
    <property type="evidence" value="ECO:0007669"/>
    <property type="project" value="InterPro"/>
</dbReference>
<evidence type="ECO:0000313" key="6">
    <source>
        <dbReference type="Proteomes" id="UP000245423"/>
    </source>
</evidence>
<feature type="domain" description="HTH marR-type" evidence="4">
    <location>
        <begin position="1"/>
        <end position="104"/>
    </location>
</feature>
<proteinExistence type="predicted"/>
<keyword evidence="6" id="KW-1185">Reference proteome</keyword>
<gene>
    <name evidence="5" type="ORF">CUESP1_3091</name>
</gene>
<dbReference type="SUPFAM" id="SSF46785">
    <property type="entry name" value="Winged helix' DNA-binding domain"/>
    <property type="match status" value="1"/>
</dbReference>
<evidence type="ECO:0000256" key="2">
    <source>
        <dbReference type="ARBA" id="ARBA00023125"/>
    </source>
</evidence>
<keyword evidence="1" id="KW-0805">Transcription regulation</keyword>
<dbReference type="Proteomes" id="UP000245423">
    <property type="component" value="Chromosome 1"/>
</dbReference>
<dbReference type="GO" id="GO:0003677">
    <property type="term" value="F:DNA binding"/>
    <property type="evidence" value="ECO:0007669"/>
    <property type="project" value="UniProtKB-KW"/>
</dbReference>
<dbReference type="SMART" id="SM00347">
    <property type="entry name" value="HTH_MARR"/>
    <property type="match status" value="1"/>
</dbReference>
<keyword evidence="2" id="KW-0238">DNA-binding</keyword>
<dbReference type="Pfam" id="PF01047">
    <property type="entry name" value="MarR"/>
    <property type="match status" value="1"/>
</dbReference>
<name>A0A1M4PSH9_9FIRM</name>
<dbReference type="OrthoDB" id="1707673at2"/>
<dbReference type="PRINTS" id="PR00598">
    <property type="entry name" value="HTHMARR"/>
</dbReference>
<dbReference type="PROSITE" id="PS50995">
    <property type="entry name" value="HTH_MARR_2"/>
    <property type="match status" value="1"/>
</dbReference>
<dbReference type="EMBL" id="LT669839">
    <property type="protein sequence ID" value="SHD78419.1"/>
    <property type="molecule type" value="Genomic_DNA"/>
</dbReference>
<dbReference type="AlphaFoldDB" id="A0A1M4PSH9"/>
<accession>A0A1M4PSH9</accession>
<dbReference type="InterPro" id="IPR036388">
    <property type="entry name" value="WH-like_DNA-bd_sf"/>
</dbReference>
<evidence type="ECO:0000259" key="4">
    <source>
        <dbReference type="PROSITE" id="PS50995"/>
    </source>
</evidence>
<organism evidence="5 6">
    <name type="scientific">[Clostridium] ultunense Esp</name>
    <dbReference type="NCBI Taxonomy" id="1288971"/>
    <lineage>
        <taxon>Bacteria</taxon>
        <taxon>Bacillati</taxon>
        <taxon>Bacillota</taxon>
        <taxon>Tissierellia</taxon>
        <taxon>Tissierellales</taxon>
        <taxon>Tepidimicrobiaceae</taxon>
        <taxon>Schnuerera</taxon>
    </lineage>
</organism>
<dbReference type="RefSeq" id="WP_109840721.1">
    <property type="nucleotide sequence ID" value="NZ_LT669839.1"/>
</dbReference>
<reference evidence="5 6" key="1">
    <citation type="submission" date="2016-11" db="EMBL/GenBank/DDBJ databases">
        <authorList>
            <person name="Manzoor S."/>
        </authorList>
    </citation>
    <scope>NUCLEOTIDE SEQUENCE [LARGE SCALE GENOMIC DNA]</scope>
    <source>
        <strain evidence="5">Clostridium ultunense strain Esp</strain>
    </source>
</reference>
<evidence type="ECO:0000256" key="3">
    <source>
        <dbReference type="ARBA" id="ARBA00023163"/>
    </source>
</evidence>
<keyword evidence="3" id="KW-0804">Transcription</keyword>
<dbReference type="Gene3D" id="1.10.10.10">
    <property type="entry name" value="Winged helix-like DNA-binding domain superfamily/Winged helix DNA-binding domain"/>
    <property type="match status" value="1"/>
</dbReference>
<dbReference type="InterPro" id="IPR036390">
    <property type="entry name" value="WH_DNA-bd_sf"/>
</dbReference>
<sequence>MILGRINEITPTILGKCMDMEKGSITTLIDSMENMNLVYREDDPRDKRKTIIKLSEEGKQYYAKQEEKFNKRIEELFHILSEVEINKFNESLKTIVEILEKVRDD</sequence>
<evidence type="ECO:0000313" key="5">
    <source>
        <dbReference type="EMBL" id="SHD78419.1"/>
    </source>
</evidence>
<dbReference type="InterPro" id="IPR000835">
    <property type="entry name" value="HTH_MarR-typ"/>
</dbReference>
<dbReference type="PANTHER" id="PTHR42756">
    <property type="entry name" value="TRANSCRIPTIONAL REGULATOR, MARR"/>
    <property type="match status" value="1"/>
</dbReference>
<evidence type="ECO:0000256" key="1">
    <source>
        <dbReference type="ARBA" id="ARBA00023015"/>
    </source>
</evidence>
<protein>
    <submittedName>
        <fullName evidence="5">Transcriptional regulator, MarR family</fullName>
    </submittedName>
</protein>
<dbReference type="PANTHER" id="PTHR42756:SF1">
    <property type="entry name" value="TRANSCRIPTIONAL REPRESSOR OF EMRAB OPERON"/>
    <property type="match status" value="1"/>
</dbReference>